<protein>
    <submittedName>
        <fullName evidence="1">D-ribose-binding periplasmic protein</fullName>
    </submittedName>
</protein>
<dbReference type="EMBL" id="CM039172">
    <property type="protein sequence ID" value="KAH9776034.1"/>
    <property type="molecule type" value="Genomic_DNA"/>
</dbReference>
<gene>
    <name evidence="1" type="ORF">KPL71_006583</name>
</gene>
<keyword evidence="2" id="KW-1185">Reference proteome</keyword>
<evidence type="ECO:0000313" key="2">
    <source>
        <dbReference type="Proteomes" id="UP000829398"/>
    </source>
</evidence>
<sequence length="196" mass="21801">MGNCQAIDAATLAIQHPCGKVDKFYWPVSACEVMRMNPGHYVSLLISTTLCPTNTNNNKDKEEVPANNSSSSSISITNNNGNGNSVRLTRIKLLRPTDTLVLGQVYRLITAQDVMKGLSAKKHAKMNRNRPQSAEKPERVNEKPKRSELQKDNQHVHVQVMKQERHRPRTTVSTNSAAARSRNWQPSLQSISEAGS</sequence>
<reference evidence="2" key="1">
    <citation type="journal article" date="2023" name="Hortic. Res.">
        <title>A chromosome-level phased genome enabling allele-level studies in sweet orange: a case study on citrus Huanglongbing tolerance.</title>
        <authorList>
            <person name="Wu B."/>
            <person name="Yu Q."/>
            <person name="Deng Z."/>
            <person name="Duan Y."/>
            <person name="Luo F."/>
            <person name="Gmitter F. Jr."/>
        </authorList>
    </citation>
    <scope>NUCLEOTIDE SEQUENCE [LARGE SCALE GENOMIC DNA]</scope>
    <source>
        <strain evidence="2">cv. Valencia</strain>
    </source>
</reference>
<dbReference type="Proteomes" id="UP000829398">
    <property type="component" value="Chromosome 3"/>
</dbReference>
<name>A0ACB8LRN5_CITSI</name>
<evidence type="ECO:0000313" key="1">
    <source>
        <dbReference type="EMBL" id="KAH9776034.1"/>
    </source>
</evidence>
<accession>A0ACB8LRN5</accession>
<comment type="caution">
    <text evidence="1">The sequence shown here is derived from an EMBL/GenBank/DDBJ whole genome shotgun (WGS) entry which is preliminary data.</text>
</comment>
<organism evidence="1 2">
    <name type="scientific">Citrus sinensis</name>
    <name type="common">Sweet orange</name>
    <name type="synonym">Citrus aurantium var. sinensis</name>
    <dbReference type="NCBI Taxonomy" id="2711"/>
    <lineage>
        <taxon>Eukaryota</taxon>
        <taxon>Viridiplantae</taxon>
        <taxon>Streptophyta</taxon>
        <taxon>Embryophyta</taxon>
        <taxon>Tracheophyta</taxon>
        <taxon>Spermatophyta</taxon>
        <taxon>Magnoliopsida</taxon>
        <taxon>eudicotyledons</taxon>
        <taxon>Gunneridae</taxon>
        <taxon>Pentapetalae</taxon>
        <taxon>rosids</taxon>
        <taxon>malvids</taxon>
        <taxon>Sapindales</taxon>
        <taxon>Rutaceae</taxon>
        <taxon>Aurantioideae</taxon>
        <taxon>Citrus</taxon>
    </lineage>
</organism>
<proteinExistence type="predicted"/>